<dbReference type="InterPro" id="IPR003961">
    <property type="entry name" value="FN3_dom"/>
</dbReference>
<feature type="non-terminal residue" evidence="2">
    <location>
        <position position="853"/>
    </location>
</feature>
<name>A0A381SFE2_9ZZZZ</name>
<protein>
    <recommendedName>
        <fullName evidence="1">Fibronectin type-III domain-containing protein</fullName>
    </recommendedName>
</protein>
<reference evidence="2" key="1">
    <citation type="submission" date="2018-05" db="EMBL/GenBank/DDBJ databases">
        <authorList>
            <person name="Lanie J.A."/>
            <person name="Ng W.-L."/>
            <person name="Kazmierczak K.M."/>
            <person name="Andrzejewski T.M."/>
            <person name="Davidsen T.M."/>
            <person name="Wayne K.J."/>
            <person name="Tettelin H."/>
            <person name="Glass J.I."/>
            <person name="Rusch D."/>
            <person name="Podicherti R."/>
            <person name="Tsui H.-C.T."/>
            <person name="Winkler M.E."/>
        </authorList>
    </citation>
    <scope>NUCLEOTIDE SEQUENCE</scope>
</reference>
<proteinExistence type="predicted"/>
<evidence type="ECO:0000313" key="2">
    <source>
        <dbReference type="EMBL" id="SVA02008.1"/>
    </source>
</evidence>
<dbReference type="SUPFAM" id="SSF49265">
    <property type="entry name" value="Fibronectin type III"/>
    <property type="match status" value="1"/>
</dbReference>
<feature type="non-terminal residue" evidence="2">
    <location>
        <position position="1"/>
    </location>
</feature>
<dbReference type="SMART" id="SM00060">
    <property type="entry name" value="FN3"/>
    <property type="match status" value="3"/>
</dbReference>
<gene>
    <name evidence="2" type="ORF">METZ01_LOCUS54862</name>
</gene>
<organism evidence="2">
    <name type="scientific">marine metagenome</name>
    <dbReference type="NCBI Taxonomy" id="408172"/>
    <lineage>
        <taxon>unclassified sequences</taxon>
        <taxon>metagenomes</taxon>
        <taxon>ecological metagenomes</taxon>
    </lineage>
</organism>
<dbReference type="AlphaFoldDB" id="A0A381SFE2"/>
<accession>A0A381SFE2</accession>
<dbReference type="PROSITE" id="PS51257">
    <property type="entry name" value="PROKAR_LIPOPROTEIN"/>
    <property type="match status" value="1"/>
</dbReference>
<feature type="domain" description="Fibronectin type-III" evidence="1">
    <location>
        <begin position="697"/>
        <end position="766"/>
    </location>
</feature>
<feature type="domain" description="Fibronectin type-III" evidence="1">
    <location>
        <begin position="778"/>
        <end position="849"/>
    </location>
</feature>
<dbReference type="EMBL" id="UINC01002961">
    <property type="protein sequence ID" value="SVA02008.1"/>
    <property type="molecule type" value="Genomic_DNA"/>
</dbReference>
<dbReference type="Gene3D" id="2.60.40.10">
    <property type="entry name" value="Immunoglobulins"/>
    <property type="match status" value="8"/>
</dbReference>
<dbReference type="InterPro" id="IPR013783">
    <property type="entry name" value="Ig-like_fold"/>
</dbReference>
<dbReference type="Pfam" id="PF17957">
    <property type="entry name" value="Big_7"/>
    <property type="match status" value="6"/>
</dbReference>
<dbReference type="InterPro" id="IPR036116">
    <property type="entry name" value="FN3_sf"/>
</dbReference>
<sequence length="853" mass="93157">MMIKLKYLFLALILVMGCEGPIFEIPPSEDTTAPLVTITNPADQAVLADTILVTIYAFDNSGLNNVQLFIDDSLVFDSTEAPFEYLWKTTEYAEDEYHHLKAKASDDNGNDNQTSPISVMVDNIDNILPTGTLLYPFSGQTLNGTVNIIAEAADNDSIRSLVFYINGDSVGVANSEPFMYEWDTTLEYDDHFYVVTVRINDISGNYFILGPISVFVDNEENIQEDIVPPTGTIIYPPASSTVSGTVDIQIEAFDNHEIDYVNIIINGSFSIIDETSPYGYSWNTTTEMEDADHFISATVSDSSGNTTNLMPVTVFVDNEENIIDDTTPPNIVLTDPAANQTVSGSVIVGAVANDDQGIAHVEFFQNSGSVGTDDIEPYEYTWDTSQETDDSEHIWYAKAVDNSGLTAQTQSIAVYVDNNDNVSPNGFIAQPYAGQSVSDTVEILVSASDNVGIASVEIFIDGSSIATLSDEPYSYLWNTMDYAEDNEHFISVRITDPAGNFINLQPIAVTVNNDPSYNDTTPPVIAILTPLSGMEVSDSTQIHIFAEDNIGIGSVSIFIDDEPAIAISDSPYIHLWNTYEYANDSQHIIGATATDLYDNQTSAQSIIVYVNNLYLGIIENLTVTQAVGELYLNWEAPFDANAFRIYRDDEFLVETDIVSYTDTMVSPATIHCYEVSAVNSVQIEGSLSSSVCEKSLLPPPDNLAGTVNQNSITLDWAVVTGAEQYKLYRNGVDIYIGANPTHADTGLTYGSTYNYTVASMDITGDEGPQSDPISVTTHDQVTAPTLSLVTDSTSFNLNWTTVGPANSYRLYKDTSFLIELQNTLYTDTVDSGITSCYTVSAVDAYDTEGPYSN</sequence>
<evidence type="ECO:0000259" key="1">
    <source>
        <dbReference type="SMART" id="SM00060"/>
    </source>
</evidence>
<feature type="domain" description="Fibronectin type-III" evidence="1">
    <location>
        <begin position="615"/>
        <end position="685"/>
    </location>
</feature>